<evidence type="ECO:0000256" key="7">
    <source>
        <dbReference type="ARBA" id="ARBA00023163"/>
    </source>
</evidence>
<evidence type="ECO:0000256" key="5">
    <source>
        <dbReference type="ARBA" id="ARBA00022853"/>
    </source>
</evidence>
<feature type="domain" description="Polycomb protein SUZ12-like zinc finger" evidence="9">
    <location>
        <begin position="233"/>
        <end position="300"/>
    </location>
</feature>
<evidence type="ECO:0000256" key="6">
    <source>
        <dbReference type="ARBA" id="ARBA00023015"/>
    </source>
</evidence>
<dbReference type="Pfam" id="PF23320">
    <property type="entry name" value="Zn_SUZ12"/>
    <property type="match status" value="1"/>
</dbReference>
<comment type="similarity">
    <text evidence="1">Belongs to the VEFS (VRN2-EMF2-FIS2-SU(Z)12) family.</text>
</comment>
<evidence type="ECO:0000256" key="4">
    <source>
        <dbReference type="ARBA" id="ARBA00022833"/>
    </source>
</evidence>
<keyword evidence="2" id="KW-0479">Metal-binding</keyword>
<dbReference type="InterPro" id="IPR057540">
    <property type="entry name" value="Znf_SUZ12"/>
</dbReference>
<gene>
    <name evidence="10" type="ORF">LAZ67_14002981</name>
</gene>
<dbReference type="EMBL" id="CP092876">
    <property type="protein sequence ID" value="UYV77044.1"/>
    <property type="molecule type" value="Genomic_DNA"/>
</dbReference>
<keyword evidence="5" id="KW-0156">Chromatin regulator</keyword>
<keyword evidence="6" id="KW-0805">Transcription regulation</keyword>
<dbReference type="Proteomes" id="UP001235939">
    <property type="component" value="Chromosome 14"/>
</dbReference>
<dbReference type="Pfam" id="PF09733">
    <property type="entry name" value="VEFS-Box"/>
    <property type="match status" value="1"/>
</dbReference>
<evidence type="ECO:0000313" key="11">
    <source>
        <dbReference type="Proteomes" id="UP001235939"/>
    </source>
</evidence>
<evidence type="ECO:0000313" key="10">
    <source>
        <dbReference type="EMBL" id="UYV77044.1"/>
    </source>
</evidence>
<reference evidence="10 11" key="1">
    <citation type="submission" date="2022-01" db="EMBL/GenBank/DDBJ databases">
        <title>A chromosomal length assembly of Cordylochernes scorpioides.</title>
        <authorList>
            <person name="Zeh D."/>
            <person name="Zeh J."/>
        </authorList>
    </citation>
    <scope>NUCLEOTIDE SEQUENCE [LARGE SCALE GENOMIC DNA]</scope>
    <source>
        <strain evidence="10">IN4F17</strain>
        <tissue evidence="10">Whole Body</tissue>
    </source>
</reference>
<dbReference type="PANTHER" id="PTHR22597">
    <property type="entry name" value="POLYCOMB GROUP PROTEIN"/>
    <property type="match status" value="1"/>
</dbReference>
<organism evidence="10 11">
    <name type="scientific">Cordylochernes scorpioides</name>
    <dbReference type="NCBI Taxonomy" id="51811"/>
    <lineage>
        <taxon>Eukaryota</taxon>
        <taxon>Metazoa</taxon>
        <taxon>Ecdysozoa</taxon>
        <taxon>Arthropoda</taxon>
        <taxon>Chelicerata</taxon>
        <taxon>Arachnida</taxon>
        <taxon>Pseudoscorpiones</taxon>
        <taxon>Cheliferoidea</taxon>
        <taxon>Chernetidae</taxon>
        <taxon>Cordylochernes</taxon>
    </lineage>
</organism>
<dbReference type="CDD" id="cd21740">
    <property type="entry name" value="C2_II_SUZ12"/>
    <property type="match status" value="1"/>
</dbReference>
<keyword evidence="7" id="KW-0804">Transcription</keyword>
<dbReference type="InterPro" id="IPR019135">
    <property type="entry name" value="Polycomb_protein_VEFS-Box"/>
</dbReference>
<evidence type="ECO:0000256" key="3">
    <source>
        <dbReference type="ARBA" id="ARBA00022771"/>
    </source>
</evidence>
<keyword evidence="4" id="KW-0862">Zinc</keyword>
<keyword evidence="11" id="KW-1185">Reference proteome</keyword>
<sequence>MWLCRHPRNLTLRFTGFFDSTNKKTVNVEAKLFKLCHKKRKDVCSPPIIEIEVGQCEVPCNPDPLPTQAIAFTIPSHHFTLTNGHLVKSYVLVVRVALPLVNGIQNGEEHPNDNTMVVGKKRKAMKEYAAELVVYDKQQQCLLTDGTYQLALRPSRCPPAALHRASWETCWDTEDSGGNLANFVRGPLVAFHLAWSDNFLHGPVTIPSSAMASLPPVIHPGKAAPQVEERRKQRIFYQFVYNNNTRQQTEAREDLRCPWCSLNCLELYCLLKHLKLCHSRFHFNYVPHPKGARIDVSINEGYDGSYVGNPHDLHCHTGFTYTRSGPVRRMAVTYVLVCRPKRLPPSLSEFLESEDVEVTTAGSRAYVCGHNRLYFHTGTCLPVQPHELEMDSEAETAPEWLCFKTQQMIDDFTDVNEGEKELVKLWNLHVMQNGFVGDCQAPLACSLFVQAHGREILARNLYMNFLLHLANLFDFGIISTSTLYSTVLSLQMLKS</sequence>
<proteinExistence type="inferred from homology"/>
<protein>
    <submittedName>
        <fullName evidence="10">SUZ12</fullName>
    </submittedName>
</protein>
<keyword evidence="3" id="KW-0863">Zinc-finger</keyword>
<dbReference type="CDD" id="cd21551">
    <property type="entry name" value="VEFS-box_SUZ12"/>
    <property type="match status" value="1"/>
</dbReference>
<dbReference type="CDD" id="cd21750">
    <property type="entry name" value="ZnB-Zn_SUZ12"/>
    <property type="match status" value="1"/>
</dbReference>
<accession>A0ABY6L8E5</accession>
<evidence type="ECO:0000256" key="2">
    <source>
        <dbReference type="ARBA" id="ARBA00022723"/>
    </source>
</evidence>
<evidence type="ECO:0000256" key="1">
    <source>
        <dbReference type="ARBA" id="ARBA00007416"/>
    </source>
</evidence>
<feature type="domain" description="Polycomb protein VEFS-Box" evidence="8">
    <location>
        <begin position="364"/>
        <end position="482"/>
    </location>
</feature>
<dbReference type="PANTHER" id="PTHR22597:SF0">
    <property type="entry name" value="POLYCOMB PROTEIN SUZ12"/>
    <property type="match status" value="1"/>
</dbReference>
<evidence type="ECO:0000259" key="9">
    <source>
        <dbReference type="Pfam" id="PF23320"/>
    </source>
</evidence>
<evidence type="ECO:0000259" key="8">
    <source>
        <dbReference type="Pfam" id="PF09733"/>
    </source>
</evidence>
<name>A0ABY6L8E5_9ARAC</name>